<feature type="transmembrane region" description="Helical" evidence="7">
    <location>
        <begin position="72"/>
        <end position="91"/>
    </location>
</feature>
<feature type="transmembrane region" description="Helical" evidence="7">
    <location>
        <begin position="285"/>
        <end position="304"/>
    </location>
</feature>
<feature type="compositionally biased region" description="Polar residues" evidence="8">
    <location>
        <begin position="35"/>
        <end position="46"/>
    </location>
</feature>
<evidence type="ECO:0000313" key="10">
    <source>
        <dbReference type="Proteomes" id="UP000726737"/>
    </source>
</evidence>
<dbReference type="AlphaFoldDB" id="A0A9P6Q5L8"/>
<feature type="region of interest" description="Disordered" evidence="8">
    <location>
        <begin position="1"/>
        <end position="20"/>
    </location>
</feature>
<dbReference type="Proteomes" id="UP000726737">
    <property type="component" value="Unassembled WGS sequence"/>
</dbReference>
<proteinExistence type="inferred from homology"/>
<evidence type="ECO:0000256" key="6">
    <source>
        <dbReference type="ARBA" id="ARBA00023136"/>
    </source>
</evidence>
<dbReference type="InterPro" id="IPR036458">
    <property type="entry name" value="Na:dicarbo_symporter_sf"/>
</dbReference>
<feature type="compositionally biased region" description="Low complexity" evidence="8">
    <location>
        <begin position="533"/>
        <end position="544"/>
    </location>
</feature>
<feature type="region of interest" description="Disordered" evidence="8">
    <location>
        <begin position="494"/>
        <end position="516"/>
    </location>
</feature>
<evidence type="ECO:0000256" key="5">
    <source>
        <dbReference type="ARBA" id="ARBA00022989"/>
    </source>
</evidence>
<evidence type="ECO:0000256" key="4">
    <source>
        <dbReference type="ARBA" id="ARBA00022692"/>
    </source>
</evidence>
<dbReference type="GO" id="GO:0015293">
    <property type="term" value="F:symporter activity"/>
    <property type="evidence" value="ECO:0007669"/>
    <property type="project" value="UniProtKB-UniRule"/>
</dbReference>
<sequence>MHSSSLTIPKQEGQGFNAGNISIGSNSNNHGYSQPEDSPNTPTLRTRATGAWNDSMKPLGVVWTFLKRKTNLTTWIVIAMVIGILVGRFAPNFAVAIGPLGSLFIRMIQCIVGPLIFSTLVIGIAGHGDDLVRVGRLALKSAVYFIVVTALALILGAIAVNVVRPGSGFNTAGLDPPDSNVTKISWVREIEIIVPTSFFLAMSDHSAVLAIVFCAIMFSVAITRADEKSKRFMLDFNASLSGIMFKVVELVMNYAPIGIGCAIAATVGEYGLGALAAAGKLVATLYVTLLLFAIIILLPILVIFRFPLKDFAWAAGQPILMAFATSSSESALPTAMENMVEFGVPQEIVAFVIPIGYSFNLEGSTLYLAIATIFCAQVAGIEKTVGQQIVIILTLMLTSRGVAAVPRASYIVLANTLANTNIPLAALALIMSVDAFMDMARTAINVLGNMIACAVIAKWENEFRNEDWVARKSGQMPETLVMDDPDTDAFNLSQHHQQQLPDHHHYPHQSPNLAHSTPLAMHDQRYHAEKASIHSVQSVHSSVSAYEHPHHSSSTRRQHSNYGDAYL</sequence>
<dbReference type="SUPFAM" id="SSF118215">
    <property type="entry name" value="Proton glutamate symport protein"/>
    <property type="match status" value="1"/>
</dbReference>
<keyword evidence="6 7" id="KW-0472">Membrane</keyword>
<feature type="transmembrane region" description="Helical" evidence="7">
    <location>
        <begin position="243"/>
        <end position="265"/>
    </location>
</feature>
<evidence type="ECO:0000256" key="7">
    <source>
        <dbReference type="RuleBase" id="RU361216"/>
    </source>
</evidence>
<keyword evidence="2 7" id="KW-0813">Transport</keyword>
<dbReference type="PRINTS" id="PR00173">
    <property type="entry name" value="EDTRNSPORT"/>
</dbReference>
<feature type="region of interest" description="Disordered" evidence="8">
    <location>
        <begin position="27"/>
        <end position="48"/>
    </location>
</feature>
<evidence type="ECO:0000256" key="3">
    <source>
        <dbReference type="ARBA" id="ARBA00022475"/>
    </source>
</evidence>
<evidence type="ECO:0000256" key="1">
    <source>
        <dbReference type="ARBA" id="ARBA00004651"/>
    </source>
</evidence>
<dbReference type="EMBL" id="JAAAJA010000165">
    <property type="protein sequence ID" value="KAG0260078.1"/>
    <property type="molecule type" value="Genomic_DNA"/>
</dbReference>
<comment type="similarity">
    <text evidence="7">Belongs to the dicarboxylate/amino acid:cation symporter (DAACS) (TC 2.A.23) family.</text>
</comment>
<dbReference type="GO" id="GO:0005886">
    <property type="term" value="C:plasma membrane"/>
    <property type="evidence" value="ECO:0007669"/>
    <property type="project" value="UniProtKB-SubCell"/>
</dbReference>
<comment type="caution">
    <text evidence="9">The sequence shown here is derived from an EMBL/GenBank/DDBJ whole genome shotgun (WGS) entry which is preliminary data.</text>
</comment>
<keyword evidence="7" id="KW-0769">Symport</keyword>
<keyword evidence="3" id="KW-1003">Cell membrane</keyword>
<dbReference type="PANTHER" id="PTHR42865">
    <property type="entry name" value="PROTON/GLUTAMATE-ASPARTATE SYMPORTER"/>
    <property type="match status" value="1"/>
</dbReference>
<keyword evidence="5 7" id="KW-1133">Transmembrane helix</keyword>
<accession>A0A9P6Q5L8</accession>
<evidence type="ECO:0000256" key="8">
    <source>
        <dbReference type="SAM" id="MobiDB-lite"/>
    </source>
</evidence>
<feature type="transmembrane region" description="Helical" evidence="7">
    <location>
        <begin position="205"/>
        <end position="222"/>
    </location>
</feature>
<reference evidence="9" key="1">
    <citation type="journal article" date="2020" name="Fungal Divers.">
        <title>Resolving the Mortierellaceae phylogeny through synthesis of multi-gene phylogenetics and phylogenomics.</title>
        <authorList>
            <person name="Vandepol N."/>
            <person name="Liber J."/>
            <person name="Desiro A."/>
            <person name="Na H."/>
            <person name="Kennedy M."/>
            <person name="Barry K."/>
            <person name="Grigoriev I.V."/>
            <person name="Miller A.N."/>
            <person name="O'Donnell K."/>
            <person name="Stajich J.E."/>
            <person name="Bonito G."/>
        </authorList>
    </citation>
    <scope>NUCLEOTIDE SEQUENCE</scope>
    <source>
        <strain evidence="9">KOD948</strain>
    </source>
</reference>
<feature type="transmembrane region" description="Helical" evidence="7">
    <location>
        <begin position="137"/>
        <end position="160"/>
    </location>
</feature>
<evidence type="ECO:0000313" key="9">
    <source>
        <dbReference type="EMBL" id="KAG0260078.1"/>
    </source>
</evidence>
<comment type="subcellular location">
    <subcellularLocation>
        <location evidence="1">Cell membrane</location>
        <topology evidence="1">Multi-pass membrane protein</topology>
    </subcellularLocation>
    <subcellularLocation>
        <location evidence="7">Membrane</location>
        <topology evidence="7">Multi-pass membrane protein</topology>
    </subcellularLocation>
</comment>
<organism evidence="9 10">
    <name type="scientific">Mortierella polycephala</name>
    <dbReference type="NCBI Taxonomy" id="41804"/>
    <lineage>
        <taxon>Eukaryota</taxon>
        <taxon>Fungi</taxon>
        <taxon>Fungi incertae sedis</taxon>
        <taxon>Mucoromycota</taxon>
        <taxon>Mortierellomycotina</taxon>
        <taxon>Mortierellomycetes</taxon>
        <taxon>Mortierellales</taxon>
        <taxon>Mortierellaceae</taxon>
        <taxon>Mortierella</taxon>
    </lineage>
</organism>
<feature type="transmembrane region" description="Helical" evidence="7">
    <location>
        <begin position="348"/>
        <end position="376"/>
    </location>
</feature>
<gene>
    <name evidence="9" type="ORF">BG011_002149</name>
</gene>
<feature type="transmembrane region" description="Helical" evidence="7">
    <location>
        <begin position="103"/>
        <end position="125"/>
    </location>
</feature>
<dbReference type="Gene3D" id="1.10.3860.10">
    <property type="entry name" value="Sodium:dicarboxylate symporter"/>
    <property type="match status" value="1"/>
</dbReference>
<evidence type="ECO:0000256" key="2">
    <source>
        <dbReference type="ARBA" id="ARBA00022448"/>
    </source>
</evidence>
<dbReference type="Pfam" id="PF00375">
    <property type="entry name" value="SDF"/>
    <property type="match status" value="1"/>
</dbReference>
<protein>
    <recommendedName>
        <fullName evidence="7">Amino acid transporter</fullName>
    </recommendedName>
</protein>
<feature type="transmembrane region" description="Helical" evidence="7">
    <location>
        <begin position="411"/>
        <end position="431"/>
    </location>
</feature>
<feature type="transmembrane region" description="Helical" evidence="7">
    <location>
        <begin position="388"/>
        <end position="405"/>
    </location>
</feature>
<name>A0A9P6Q5L8_9FUNG</name>
<dbReference type="PANTHER" id="PTHR42865:SF7">
    <property type="entry name" value="PROTON_GLUTAMATE-ASPARTATE SYMPORTER"/>
    <property type="match status" value="1"/>
</dbReference>
<feature type="region of interest" description="Disordered" evidence="8">
    <location>
        <begin position="531"/>
        <end position="567"/>
    </location>
</feature>
<keyword evidence="10" id="KW-1185">Reference proteome</keyword>
<dbReference type="InterPro" id="IPR001991">
    <property type="entry name" value="Na-dicarboxylate_symporter"/>
</dbReference>
<keyword evidence="4 7" id="KW-0812">Transmembrane</keyword>
<dbReference type="OrthoDB" id="5877963at2759"/>